<evidence type="ECO:0000313" key="3">
    <source>
        <dbReference type="Proteomes" id="UP000887561"/>
    </source>
</evidence>
<protein>
    <submittedName>
        <fullName evidence="4">Uncharacterized protein</fullName>
    </submittedName>
</protein>
<proteinExistence type="predicted"/>
<feature type="compositionally biased region" description="Gly residues" evidence="1">
    <location>
        <begin position="424"/>
        <end position="434"/>
    </location>
</feature>
<keyword evidence="2" id="KW-0472">Membrane</keyword>
<keyword evidence="2" id="KW-1133">Transmembrane helix</keyword>
<accession>A0A915MM92</accession>
<sequence>MFLNTLLKTFIVFIFVGFAPFLVKGMRNALVNMRTSRSGEPSENLQMFSLSELSFLIKILNKININEDYKNYVSVVALLNAKGVEVTNHFGKILGDYHEEFNQKYGKRSRIAEERRRAMARRLTFINKRLGAYKQLVNGEEYTQFIQNYDLNVDEFGVQHDFINNPIPNSLKSIRSQIALFSYILLFDDYELSANTLHDKLLIQFHAFDWFARYGDDSQQSIILIKDLRNDEKDLELGYPVFCVFEPNVQEIYPLIQQFIKPTSSPEITTEEFAQFEPFRIQGEGIPNNTYNLYQLVNSEYVVGQVPIQGKLHQYYINPQLIAQIRYQMDNDALVYNDQLIATIQIREGVSIPPQIRGLYIQYPPPEAAGSGGEGSQQVAGSSGEGGQQVAGSSGEGSQQAAGSSGEGSQQAAGRRRQRDDGDGNGGNGGNGQRGRGRQRRNGGGGRNGRRGRNGDN</sequence>
<keyword evidence="3" id="KW-1185">Reference proteome</keyword>
<dbReference type="AlphaFoldDB" id="A0A915MM92"/>
<feature type="region of interest" description="Disordered" evidence="1">
    <location>
        <begin position="363"/>
        <end position="457"/>
    </location>
</feature>
<name>A0A915MM92_MELJA</name>
<feature type="compositionally biased region" description="Low complexity" evidence="1">
    <location>
        <begin position="390"/>
        <end position="413"/>
    </location>
</feature>
<reference evidence="4" key="1">
    <citation type="submission" date="2022-11" db="UniProtKB">
        <authorList>
            <consortium name="WormBaseParasite"/>
        </authorList>
    </citation>
    <scope>IDENTIFICATION</scope>
</reference>
<evidence type="ECO:0000313" key="4">
    <source>
        <dbReference type="WBParaSite" id="scaffold4093_cov203.g7626"/>
    </source>
</evidence>
<dbReference type="Proteomes" id="UP000887561">
    <property type="component" value="Unplaced"/>
</dbReference>
<feature type="compositionally biased region" description="Basic residues" evidence="1">
    <location>
        <begin position="448"/>
        <end position="457"/>
    </location>
</feature>
<evidence type="ECO:0000256" key="1">
    <source>
        <dbReference type="SAM" id="MobiDB-lite"/>
    </source>
</evidence>
<organism evidence="3 4">
    <name type="scientific">Meloidogyne javanica</name>
    <name type="common">Root-knot nematode worm</name>
    <dbReference type="NCBI Taxonomy" id="6303"/>
    <lineage>
        <taxon>Eukaryota</taxon>
        <taxon>Metazoa</taxon>
        <taxon>Ecdysozoa</taxon>
        <taxon>Nematoda</taxon>
        <taxon>Chromadorea</taxon>
        <taxon>Rhabditida</taxon>
        <taxon>Tylenchina</taxon>
        <taxon>Tylenchomorpha</taxon>
        <taxon>Tylenchoidea</taxon>
        <taxon>Meloidogynidae</taxon>
        <taxon>Meloidogyninae</taxon>
        <taxon>Meloidogyne</taxon>
        <taxon>Meloidogyne incognita group</taxon>
    </lineage>
</organism>
<evidence type="ECO:0000256" key="2">
    <source>
        <dbReference type="SAM" id="Phobius"/>
    </source>
</evidence>
<keyword evidence="2" id="KW-0812">Transmembrane</keyword>
<feature type="transmembrane region" description="Helical" evidence="2">
    <location>
        <begin position="6"/>
        <end position="23"/>
    </location>
</feature>
<dbReference type="WBParaSite" id="scaffold4093_cov203.g7626">
    <property type="protein sequence ID" value="scaffold4093_cov203.g7626"/>
    <property type="gene ID" value="scaffold4093_cov203.g7626"/>
</dbReference>